<gene>
    <name evidence="10" type="ORF">AYI68_g2441</name>
</gene>
<dbReference type="GO" id="GO:0015031">
    <property type="term" value="P:protein transport"/>
    <property type="evidence" value="ECO:0007669"/>
    <property type="project" value="UniProtKB-KW"/>
</dbReference>
<dbReference type="PANTHER" id="PTHR22601">
    <property type="entry name" value="ISP4 LIKE PROTEIN"/>
    <property type="match status" value="1"/>
</dbReference>
<feature type="transmembrane region" description="Helical" evidence="9">
    <location>
        <begin position="129"/>
        <end position="148"/>
    </location>
</feature>
<keyword evidence="5" id="KW-0571">Peptide transport</keyword>
<protein>
    <submittedName>
        <fullName evidence="10">Oligopeptide transporter 5</fullName>
    </submittedName>
</protein>
<comment type="caution">
    <text evidence="10">The sequence shown here is derived from an EMBL/GenBank/DDBJ whole genome shotgun (WGS) entry which is preliminary data.</text>
</comment>
<evidence type="ECO:0000256" key="9">
    <source>
        <dbReference type="SAM" id="Phobius"/>
    </source>
</evidence>
<evidence type="ECO:0000256" key="4">
    <source>
        <dbReference type="ARBA" id="ARBA00022692"/>
    </source>
</evidence>
<feature type="transmembrane region" description="Helical" evidence="9">
    <location>
        <begin position="259"/>
        <end position="277"/>
    </location>
</feature>
<dbReference type="InterPro" id="IPR004648">
    <property type="entry name" value="Oligpept_transpt"/>
</dbReference>
<comment type="subcellular location">
    <subcellularLocation>
        <location evidence="1">Membrane</location>
        <topology evidence="1">Multi-pass membrane protein</topology>
    </subcellularLocation>
</comment>
<feature type="transmembrane region" description="Helical" evidence="9">
    <location>
        <begin position="289"/>
        <end position="311"/>
    </location>
</feature>
<evidence type="ECO:0000256" key="1">
    <source>
        <dbReference type="ARBA" id="ARBA00004141"/>
    </source>
</evidence>
<dbReference type="Pfam" id="PF03169">
    <property type="entry name" value="OPT"/>
    <property type="match status" value="1"/>
</dbReference>
<feature type="transmembrane region" description="Helical" evidence="9">
    <location>
        <begin position="53"/>
        <end position="86"/>
    </location>
</feature>
<dbReference type="NCBIfam" id="TIGR00728">
    <property type="entry name" value="OPT_sfam"/>
    <property type="match status" value="1"/>
</dbReference>
<feature type="transmembrane region" description="Helical" evidence="9">
    <location>
        <begin position="371"/>
        <end position="393"/>
    </location>
</feature>
<dbReference type="OrthoDB" id="9986677at2759"/>
<evidence type="ECO:0000256" key="2">
    <source>
        <dbReference type="ARBA" id="ARBA00008807"/>
    </source>
</evidence>
<evidence type="ECO:0000256" key="5">
    <source>
        <dbReference type="ARBA" id="ARBA00022856"/>
    </source>
</evidence>
<evidence type="ECO:0000256" key="6">
    <source>
        <dbReference type="ARBA" id="ARBA00022927"/>
    </source>
</evidence>
<evidence type="ECO:0000256" key="8">
    <source>
        <dbReference type="ARBA" id="ARBA00023136"/>
    </source>
</evidence>
<keyword evidence="3" id="KW-0813">Transport</keyword>
<accession>A0A1R0H2S4</accession>
<feature type="transmembrane region" description="Helical" evidence="9">
    <location>
        <begin position="199"/>
        <end position="221"/>
    </location>
</feature>
<comment type="similarity">
    <text evidence="2">Belongs to the oligopeptide OPT transporter family.</text>
</comment>
<name>A0A1R0H2S4_9FUNG</name>
<keyword evidence="4 9" id="KW-0812">Transmembrane</keyword>
<keyword evidence="6" id="KW-0653">Protein transport</keyword>
<dbReference type="Proteomes" id="UP000187455">
    <property type="component" value="Unassembled WGS sequence"/>
</dbReference>
<sequence>MGLLGLGIQKLLVDYLVKSPDMTFPNILVSVSLLRSLHEKSPEVVKKVRSVRFLLIVISVASVYHFLPGFLLGVLSFFSVFCYIFKDNKLAHQLTSGVRGLGIGSISLDWSAISSYSNYPLITPLWSSVNSFAGFVLVAWIVTPILYYSNFLNFGYFPIFSVYLYDMFGNPYNIPIVVTPEIRLNVNNYLSYSSIKLNVSIYLAYFFSFAGVTSLIVHFLLNYTPDLIIYMQNTIIESKKVVGGFGDVHNRLMRFYKPIPSWWSIVLIIIGIVTGLIGSELTNDEVPWYLYLFSISVGVALTFPIGIVYAISNLRIDVSVIIQTVVGYLLPGQPMGNLASRTIGNMVVQQAIQGAENFKIGHYMKLPPRQVFFIQTLGTLVALITSFFTVVVISKVAPDLCTSNSAEWSCSRIQSVFTASSIWGLFGPSELFSFGREYSSIWYSVILGAVAPVVTFFLSKKYPGTWVSYIHAPVIFISASKFPPFPAAPLFTAMIIAFIFNFWVYRYRQSWWANYNYLLNCGIEVGTIITSTIIVIITIYTSPPNWSGNDQLSGCTLAMSPNIVLQQPPGLN</sequence>
<dbReference type="GO" id="GO:0016020">
    <property type="term" value="C:membrane"/>
    <property type="evidence" value="ECO:0007669"/>
    <property type="project" value="UniProtKB-SubCell"/>
</dbReference>
<feature type="transmembrane region" description="Helical" evidence="9">
    <location>
        <begin position="441"/>
        <end position="459"/>
    </location>
</feature>
<dbReference type="GO" id="GO:0035673">
    <property type="term" value="F:oligopeptide transmembrane transporter activity"/>
    <property type="evidence" value="ECO:0007669"/>
    <property type="project" value="InterPro"/>
</dbReference>
<keyword evidence="11" id="KW-1185">Reference proteome</keyword>
<reference evidence="10 11" key="1">
    <citation type="journal article" date="2016" name="Mol. Biol. Evol.">
        <title>Genome-Wide Survey of Gut Fungi (Harpellales) Reveals the First Horizontally Transferred Ubiquitin Gene from a Mosquito Host.</title>
        <authorList>
            <person name="Wang Y."/>
            <person name="White M.M."/>
            <person name="Kvist S."/>
            <person name="Moncalvo J.M."/>
        </authorList>
    </citation>
    <scope>NUCLEOTIDE SEQUENCE [LARGE SCALE GENOMIC DNA]</scope>
    <source>
        <strain evidence="10 11">ALG-7-W6</strain>
    </source>
</reference>
<organism evidence="10 11">
    <name type="scientific">Smittium mucronatum</name>
    <dbReference type="NCBI Taxonomy" id="133383"/>
    <lineage>
        <taxon>Eukaryota</taxon>
        <taxon>Fungi</taxon>
        <taxon>Fungi incertae sedis</taxon>
        <taxon>Zoopagomycota</taxon>
        <taxon>Kickxellomycotina</taxon>
        <taxon>Harpellomycetes</taxon>
        <taxon>Harpellales</taxon>
        <taxon>Legeriomycetaceae</taxon>
        <taxon>Smittium</taxon>
    </lineage>
</organism>
<dbReference type="EMBL" id="LSSL01000916">
    <property type="protein sequence ID" value="OLY83417.1"/>
    <property type="molecule type" value="Genomic_DNA"/>
</dbReference>
<evidence type="ECO:0000256" key="3">
    <source>
        <dbReference type="ARBA" id="ARBA00022448"/>
    </source>
</evidence>
<feature type="transmembrane region" description="Helical" evidence="9">
    <location>
        <begin position="517"/>
        <end position="540"/>
    </location>
</feature>
<keyword evidence="7 9" id="KW-1133">Transmembrane helix</keyword>
<evidence type="ECO:0000256" key="7">
    <source>
        <dbReference type="ARBA" id="ARBA00022989"/>
    </source>
</evidence>
<keyword evidence="8 9" id="KW-0472">Membrane</keyword>
<evidence type="ECO:0000313" key="10">
    <source>
        <dbReference type="EMBL" id="OLY83417.1"/>
    </source>
</evidence>
<evidence type="ECO:0000313" key="11">
    <source>
        <dbReference type="Proteomes" id="UP000187455"/>
    </source>
</evidence>
<proteinExistence type="inferred from homology"/>
<feature type="transmembrane region" description="Helical" evidence="9">
    <location>
        <begin position="488"/>
        <end position="505"/>
    </location>
</feature>
<dbReference type="AlphaFoldDB" id="A0A1R0H2S4"/>
<dbReference type="InterPro" id="IPR004813">
    <property type="entry name" value="OPT"/>
</dbReference>